<evidence type="ECO:0000256" key="8">
    <source>
        <dbReference type="ARBA" id="ARBA00023170"/>
    </source>
</evidence>
<dbReference type="InterPro" id="IPR007110">
    <property type="entry name" value="Ig-like_dom"/>
</dbReference>
<proteinExistence type="predicted"/>
<gene>
    <name evidence="12" type="ORF">QQF64_025068</name>
</gene>
<dbReference type="InterPro" id="IPR003598">
    <property type="entry name" value="Ig_sub2"/>
</dbReference>
<keyword evidence="9" id="KW-0325">Glycoprotein</keyword>
<dbReference type="Gene3D" id="2.60.40.10">
    <property type="entry name" value="Immunoglobulins"/>
    <property type="match status" value="3"/>
</dbReference>
<evidence type="ECO:0000256" key="5">
    <source>
        <dbReference type="ARBA" id="ARBA00022989"/>
    </source>
</evidence>
<keyword evidence="10" id="KW-0393">Immunoglobulin domain</keyword>
<dbReference type="Proteomes" id="UP001558613">
    <property type="component" value="Unassembled WGS sequence"/>
</dbReference>
<keyword evidence="8" id="KW-0675">Receptor</keyword>
<evidence type="ECO:0000256" key="7">
    <source>
        <dbReference type="ARBA" id="ARBA00023157"/>
    </source>
</evidence>
<dbReference type="PANTHER" id="PTHR25466">
    <property type="entry name" value="T-LYMPHOCYTE ACTIVATION ANTIGEN"/>
    <property type="match status" value="1"/>
</dbReference>
<comment type="subcellular location">
    <subcellularLocation>
        <location evidence="1">Cell membrane</location>
        <topology evidence="1">Single-pass type I membrane protein</topology>
    </subcellularLocation>
</comment>
<name>A0ABR3NPB8_9TELE</name>
<evidence type="ECO:0000256" key="9">
    <source>
        <dbReference type="ARBA" id="ARBA00023180"/>
    </source>
</evidence>
<evidence type="ECO:0000256" key="4">
    <source>
        <dbReference type="ARBA" id="ARBA00022729"/>
    </source>
</evidence>
<evidence type="ECO:0000256" key="10">
    <source>
        <dbReference type="ARBA" id="ARBA00023319"/>
    </source>
</evidence>
<dbReference type="EMBL" id="JAYMGO010000003">
    <property type="protein sequence ID" value="KAL1278395.1"/>
    <property type="molecule type" value="Genomic_DNA"/>
</dbReference>
<evidence type="ECO:0000259" key="11">
    <source>
        <dbReference type="PROSITE" id="PS50835"/>
    </source>
</evidence>
<protein>
    <recommendedName>
        <fullName evidence="11">Ig-like domain-containing protein</fullName>
    </recommendedName>
</protein>
<feature type="domain" description="Ig-like" evidence="11">
    <location>
        <begin position="121"/>
        <end position="208"/>
    </location>
</feature>
<comment type="caution">
    <text evidence="12">The sequence shown here is derived from an EMBL/GenBank/DDBJ whole genome shotgun (WGS) entry which is preliminary data.</text>
</comment>
<dbReference type="SMART" id="SM00408">
    <property type="entry name" value="IGc2"/>
    <property type="match status" value="2"/>
</dbReference>
<dbReference type="InterPro" id="IPR013106">
    <property type="entry name" value="Ig_V-set"/>
</dbReference>
<keyword evidence="6" id="KW-0472">Membrane</keyword>
<dbReference type="PANTHER" id="PTHR25466:SF14">
    <property type="entry name" value="BUTYROPHILIN SUBFAMILY 2 MEMBER A2-LIKE-RELATED"/>
    <property type="match status" value="1"/>
</dbReference>
<feature type="domain" description="Ig-like" evidence="11">
    <location>
        <begin position="17"/>
        <end position="101"/>
    </location>
</feature>
<organism evidence="12 13">
    <name type="scientific">Cirrhinus molitorella</name>
    <name type="common">mud carp</name>
    <dbReference type="NCBI Taxonomy" id="172907"/>
    <lineage>
        <taxon>Eukaryota</taxon>
        <taxon>Metazoa</taxon>
        <taxon>Chordata</taxon>
        <taxon>Craniata</taxon>
        <taxon>Vertebrata</taxon>
        <taxon>Euteleostomi</taxon>
        <taxon>Actinopterygii</taxon>
        <taxon>Neopterygii</taxon>
        <taxon>Teleostei</taxon>
        <taxon>Ostariophysi</taxon>
        <taxon>Cypriniformes</taxon>
        <taxon>Cyprinidae</taxon>
        <taxon>Labeoninae</taxon>
        <taxon>Labeonini</taxon>
        <taxon>Cirrhinus</taxon>
    </lineage>
</organism>
<dbReference type="InterPro" id="IPR003599">
    <property type="entry name" value="Ig_sub"/>
</dbReference>
<feature type="non-terminal residue" evidence="12">
    <location>
        <position position="1"/>
    </location>
</feature>
<dbReference type="InterPro" id="IPR013783">
    <property type="entry name" value="Ig-like_fold"/>
</dbReference>
<keyword evidence="4" id="KW-0732">Signal</keyword>
<evidence type="ECO:0000256" key="6">
    <source>
        <dbReference type="ARBA" id="ARBA00023136"/>
    </source>
</evidence>
<evidence type="ECO:0000256" key="3">
    <source>
        <dbReference type="ARBA" id="ARBA00022692"/>
    </source>
</evidence>
<evidence type="ECO:0000256" key="1">
    <source>
        <dbReference type="ARBA" id="ARBA00004251"/>
    </source>
</evidence>
<keyword evidence="7" id="KW-1015">Disulfide bond</keyword>
<dbReference type="InterPro" id="IPR051713">
    <property type="entry name" value="T-cell_Activation_Regulation"/>
</dbReference>
<keyword evidence="2" id="KW-1003">Cell membrane</keyword>
<evidence type="ECO:0000313" key="13">
    <source>
        <dbReference type="Proteomes" id="UP001558613"/>
    </source>
</evidence>
<dbReference type="SMART" id="SM00409">
    <property type="entry name" value="IG"/>
    <property type="match status" value="3"/>
</dbReference>
<sequence>CNVSGHDELNKVTGYTGGSVLLPCSCTEPQSTVETFTWIHYYKSENRWIKVLKNKNYTNRLKWFHERFPANLSLLISDLRKEDEGDYNCQTSQTYTFVRVTIKGCDLDQNEQTIKVKGHSGESVVLPCSCTELQAKPEQLTWTFTPLNPRTNPEEIYPHEESERHTGRVKLLNENFPGNLSLQIFNLTKKDQGEYHCSVSSQQHVNIRLSVQGCNVSDHGTVKEVTGYTGGSVLLPCSCADLQSTVKSFIWRCYRENLWTKVFEDDKHKGRLKLFNESSPANLSLLISDLKKTDEGGYRWCDLDQNKQTIKVTGHSGESVVLTCSSTELQAKPEQLTWTFTPLNPRTNPEEIYPHEQRVSNY</sequence>
<accession>A0ABR3NPB8</accession>
<keyword evidence="5" id="KW-1133">Transmembrane helix</keyword>
<dbReference type="Pfam" id="PF07686">
    <property type="entry name" value="V-set"/>
    <property type="match status" value="2"/>
</dbReference>
<evidence type="ECO:0000256" key="2">
    <source>
        <dbReference type="ARBA" id="ARBA00022475"/>
    </source>
</evidence>
<reference evidence="12 13" key="1">
    <citation type="submission" date="2023-09" db="EMBL/GenBank/DDBJ databases">
        <authorList>
            <person name="Wang M."/>
        </authorList>
    </citation>
    <scope>NUCLEOTIDE SEQUENCE [LARGE SCALE GENOMIC DNA]</scope>
    <source>
        <strain evidence="12">GT-2023</strain>
        <tissue evidence="12">Liver</tissue>
    </source>
</reference>
<dbReference type="InterPro" id="IPR036179">
    <property type="entry name" value="Ig-like_dom_sf"/>
</dbReference>
<dbReference type="SUPFAM" id="SSF48726">
    <property type="entry name" value="Immunoglobulin"/>
    <property type="match status" value="3"/>
</dbReference>
<keyword evidence="3" id="KW-0812">Transmembrane</keyword>
<dbReference type="PROSITE" id="PS50835">
    <property type="entry name" value="IG_LIKE"/>
    <property type="match status" value="2"/>
</dbReference>
<evidence type="ECO:0000313" key="12">
    <source>
        <dbReference type="EMBL" id="KAL1278395.1"/>
    </source>
</evidence>
<keyword evidence="13" id="KW-1185">Reference proteome</keyword>
<dbReference type="SMART" id="SM00406">
    <property type="entry name" value="IGv"/>
    <property type="match status" value="2"/>
</dbReference>